<protein>
    <submittedName>
        <fullName evidence="1">Uncharacterized protein</fullName>
    </submittedName>
</protein>
<evidence type="ECO:0000313" key="2">
    <source>
        <dbReference type="Proteomes" id="UP000027238"/>
    </source>
</evidence>
<dbReference type="AlphaFoldDB" id="A0A066XKG9"/>
<comment type="caution">
    <text evidence="1">The sequence shown here is derived from an EMBL/GenBank/DDBJ whole genome shotgun (WGS) entry which is preliminary data.</text>
</comment>
<proteinExistence type="predicted"/>
<dbReference type="STRING" id="1173701.A0A066XKG9"/>
<sequence length="182" mass="20707">MEKPMLLLAYGNSNPWALLLWKRDGNRLLKYNSLPLETAKNTSEGALQEWQAIVKRFNFAVLRVTQANLDDFETAMVGLRRGIVRQINLHVELPAYDNGPCEKRETWEVKAENNACFSRAFYRLFHIMSRWSIEGVTSGGIDFSLSISSPASPRISTFSPHLHHHNRSRVAAMTRVASVLHV</sequence>
<dbReference type="HOGENOM" id="CLU_1481901_0_0_1"/>
<reference evidence="2" key="1">
    <citation type="journal article" date="2014" name="Genome Announc.">
        <title>Draft genome sequence of Colletotrichum sublineola, a destructive pathogen of cultivated sorghum.</title>
        <authorList>
            <person name="Baroncelli R."/>
            <person name="Sanz-Martin J.M."/>
            <person name="Rech G.E."/>
            <person name="Sukno S.A."/>
            <person name="Thon M.R."/>
        </authorList>
    </citation>
    <scope>NUCLEOTIDE SEQUENCE [LARGE SCALE GENOMIC DNA]</scope>
    <source>
        <strain evidence="2">TX430BB</strain>
    </source>
</reference>
<keyword evidence="2" id="KW-1185">Reference proteome</keyword>
<accession>A0A066XKG9</accession>
<dbReference type="eggNOG" id="ENOG502RAIK">
    <property type="taxonomic scope" value="Eukaryota"/>
</dbReference>
<dbReference type="Proteomes" id="UP000027238">
    <property type="component" value="Unassembled WGS sequence"/>
</dbReference>
<gene>
    <name evidence="1" type="ORF">CSUB01_11456</name>
</gene>
<dbReference type="EMBL" id="JMSE01000957">
    <property type="protein sequence ID" value="KDN66211.1"/>
    <property type="molecule type" value="Genomic_DNA"/>
</dbReference>
<dbReference type="OrthoDB" id="4688861at2759"/>
<name>A0A066XKG9_COLSU</name>
<organism evidence="1 2">
    <name type="scientific">Colletotrichum sublineola</name>
    <name type="common">Sorghum anthracnose fungus</name>
    <dbReference type="NCBI Taxonomy" id="1173701"/>
    <lineage>
        <taxon>Eukaryota</taxon>
        <taxon>Fungi</taxon>
        <taxon>Dikarya</taxon>
        <taxon>Ascomycota</taxon>
        <taxon>Pezizomycotina</taxon>
        <taxon>Sordariomycetes</taxon>
        <taxon>Hypocreomycetidae</taxon>
        <taxon>Glomerellales</taxon>
        <taxon>Glomerellaceae</taxon>
        <taxon>Colletotrichum</taxon>
        <taxon>Colletotrichum graminicola species complex</taxon>
    </lineage>
</organism>
<evidence type="ECO:0000313" key="1">
    <source>
        <dbReference type="EMBL" id="KDN66211.1"/>
    </source>
</evidence>